<evidence type="ECO:0000313" key="6">
    <source>
        <dbReference type="EMBL" id="KAG2386044.1"/>
    </source>
</evidence>
<dbReference type="GO" id="GO:0005634">
    <property type="term" value="C:nucleus"/>
    <property type="evidence" value="ECO:0007669"/>
    <property type="project" value="UniProtKB-SubCell"/>
</dbReference>
<keyword evidence="7" id="KW-1185">Reference proteome</keyword>
<sequence>MSSSEPSLILDSEIPGGYREVDFSSGTKKPLSYLDRFEARSIGRDPTTIGNVRDETRACDDDINLVRVESQDEMQLCFTGFIVTCSDAKQYIQTKDESLLEKPENRMYYLFCEDSIRWVFDYSKESRGIWFENANGWFKLMNPSKKYKPIYDPFLKKCDLWLNLHDIIVENIDCGYSSIISLLKERNGIEESQVLEHATFILNNCQQVEFGHSRLSSTKFAKEFREKLTAEKEKAEREEKEKLEKIERERLEREEREKLEKIQREKRELELKEQLERESQERLRLLAQEQTTQGIKVKKELPKIKPLNTNLAKRKPQINPLVVPYIERLCTAAREEADQGELSDSGDRDPFFSPCTVCNVCNTHRPELVTCKECGKRQLCSVCFYRLQLDKGVKQDFPQDNVSPFEIYGTQELFVCADCPSKLEKRKKLQQAEENDSQESVELDSVPNTDDEEEEESDSSPPTKKSKKSTSTANERTSSSKKRGRERKEPEKKEDSQHDIPSDKVRTTRRKKLSEAMAIHDIDDRKNKKLASEIEKAILKRPNPEFSNGDHAAAIVKLLKNKHIVSQLLDGSLSVAKLVSLSPSDLQEMSKKKVKK</sequence>
<dbReference type="Pfam" id="PF12047">
    <property type="entry name" value="DNMT1-RFD"/>
    <property type="match status" value="1"/>
</dbReference>
<dbReference type="Proteomes" id="UP000816034">
    <property type="component" value="Unassembled WGS sequence"/>
</dbReference>
<name>A0AA88GUN3_NAELO</name>
<feature type="compositionally biased region" description="Low complexity" evidence="4">
    <location>
        <begin position="459"/>
        <end position="477"/>
    </location>
</feature>
<dbReference type="InterPro" id="IPR022702">
    <property type="entry name" value="Cytosine_MeTrfase1_RFD"/>
</dbReference>
<evidence type="ECO:0000256" key="1">
    <source>
        <dbReference type="ARBA" id="ARBA00004123"/>
    </source>
</evidence>
<keyword evidence="3" id="KW-0175">Coiled coil</keyword>
<keyword evidence="2" id="KW-0539">Nucleus</keyword>
<organism evidence="6 7">
    <name type="scientific">Naegleria lovaniensis</name>
    <name type="common">Amoeba</name>
    <dbReference type="NCBI Taxonomy" id="51637"/>
    <lineage>
        <taxon>Eukaryota</taxon>
        <taxon>Discoba</taxon>
        <taxon>Heterolobosea</taxon>
        <taxon>Tetramitia</taxon>
        <taxon>Eutetramitia</taxon>
        <taxon>Vahlkampfiidae</taxon>
        <taxon>Naegleria</taxon>
    </lineage>
</organism>
<comment type="caution">
    <text evidence="6">The sequence shown here is derived from an EMBL/GenBank/DDBJ whole genome shotgun (WGS) entry which is preliminary data.</text>
</comment>
<accession>A0AA88GUN3</accession>
<dbReference type="GeneID" id="68095648"/>
<protein>
    <recommendedName>
        <fullName evidence="5">RFTS domain-containing protein</fullName>
    </recommendedName>
</protein>
<proteinExistence type="predicted"/>
<dbReference type="Gene3D" id="1.10.472.30">
    <property type="entry name" value="Transcription elongation factor S-II, central domain"/>
    <property type="match status" value="1"/>
</dbReference>
<dbReference type="EMBL" id="PYSW02000017">
    <property type="protein sequence ID" value="KAG2386044.1"/>
    <property type="molecule type" value="Genomic_DNA"/>
</dbReference>
<feature type="compositionally biased region" description="Acidic residues" evidence="4">
    <location>
        <begin position="449"/>
        <end position="458"/>
    </location>
</feature>
<evidence type="ECO:0000313" key="7">
    <source>
        <dbReference type="Proteomes" id="UP000816034"/>
    </source>
</evidence>
<evidence type="ECO:0000256" key="2">
    <source>
        <dbReference type="ARBA" id="ARBA00023242"/>
    </source>
</evidence>
<dbReference type="InterPro" id="IPR036575">
    <property type="entry name" value="TFIIS_cen_dom_sf"/>
</dbReference>
<evidence type="ECO:0000259" key="5">
    <source>
        <dbReference type="Pfam" id="PF12047"/>
    </source>
</evidence>
<dbReference type="GO" id="GO:0006351">
    <property type="term" value="P:DNA-templated transcription"/>
    <property type="evidence" value="ECO:0007669"/>
    <property type="project" value="InterPro"/>
</dbReference>
<evidence type="ECO:0000256" key="4">
    <source>
        <dbReference type="SAM" id="MobiDB-lite"/>
    </source>
</evidence>
<gene>
    <name evidence="6" type="ORF">C9374_003193</name>
</gene>
<feature type="compositionally biased region" description="Acidic residues" evidence="4">
    <location>
        <begin position="433"/>
        <end position="442"/>
    </location>
</feature>
<feature type="coiled-coil region" evidence="3">
    <location>
        <begin position="218"/>
        <end position="288"/>
    </location>
</feature>
<reference evidence="6 7" key="1">
    <citation type="journal article" date="2018" name="BMC Genomics">
        <title>The genome of Naegleria lovaniensis, the basis for a comparative approach to unravel pathogenicity factors of the human pathogenic amoeba N. fowleri.</title>
        <authorList>
            <person name="Liechti N."/>
            <person name="Schurch N."/>
            <person name="Bruggmann R."/>
            <person name="Wittwer M."/>
        </authorList>
    </citation>
    <scope>NUCLEOTIDE SEQUENCE [LARGE SCALE GENOMIC DNA]</scope>
    <source>
        <strain evidence="6 7">ATCC 30569</strain>
    </source>
</reference>
<dbReference type="AlphaFoldDB" id="A0AA88GUN3"/>
<feature type="compositionally biased region" description="Basic and acidic residues" evidence="4">
    <location>
        <begin position="486"/>
        <end position="506"/>
    </location>
</feature>
<feature type="domain" description="RFTS" evidence="5">
    <location>
        <begin position="88"/>
        <end position="185"/>
    </location>
</feature>
<dbReference type="RefSeq" id="XP_044550037.1">
    <property type="nucleotide sequence ID" value="XM_044692694.1"/>
</dbReference>
<feature type="region of interest" description="Disordered" evidence="4">
    <location>
        <begin position="427"/>
        <end position="512"/>
    </location>
</feature>
<evidence type="ECO:0000256" key="3">
    <source>
        <dbReference type="SAM" id="Coils"/>
    </source>
</evidence>
<comment type="subcellular location">
    <subcellularLocation>
        <location evidence="1">Nucleus</location>
    </subcellularLocation>
</comment>